<name>A0A2T5LKV0_9EURO</name>
<dbReference type="PROSITE" id="PS00674">
    <property type="entry name" value="AAA"/>
    <property type="match status" value="1"/>
</dbReference>
<feature type="region of interest" description="Disordered" evidence="3">
    <location>
        <begin position="184"/>
        <end position="224"/>
    </location>
</feature>
<dbReference type="GO" id="GO:0016887">
    <property type="term" value="F:ATP hydrolysis activity"/>
    <property type="evidence" value="ECO:0007669"/>
    <property type="project" value="InterPro"/>
</dbReference>
<dbReference type="InterPro" id="IPR057495">
    <property type="entry name" value="AAA_lid_BCS1"/>
</dbReference>
<proteinExistence type="predicted"/>
<dbReference type="Proteomes" id="UP000244073">
    <property type="component" value="Unassembled WGS sequence"/>
</dbReference>
<feature type="domain" description="Mitochondrial chaperone BCS1-like ATPase lid" evidence="4">
    <location>
        <begin position="134"/>
        <end position="173"/>
    </location>
</feature>
<reference evidence="5 6" key="1">
    <citation type="journal article" date="2018" name="Proc. Natl. Acad. Sci. U.S.A.">
        <title>Linking secondary metabolites to gene clusters through genome sequencing of six diverse Aspergillus species.</title>
        <authorList>
            <person name="Kaerboelling I."/>
            <person name="Vesth T.C."/>
            <person name="Frisvad J.C."/>
            <person name="Nybo J.L."/>
            <person name="Theobald S."/>
            <person name="Kuo A."/>
            <person name="Bowyer P."/>
            <person name="Matsuda Y."/>
            <person name="Mondo S."/>
            <person name="Lyhne E.K."/>
            <person name="Kogle M.E."/>
            <person name="Clum A."/>
            <person name="Lipzen A."/>
            <person name="Salamov A."/>
            <person name="Ngan C.Y."/>
            <person name="Daum C."/>
            <person name="Chiniquy J."/>
            <person name="Barry K."/>
            <person name="LaButti K."/>
            <person name="Haridas S."/>
            <person name="Simmons B.A."/>
            <person name="Magnuson J.K."/>
            <person name="Mortensen U.H."/>
            <person name="Larsen T.O."/>
            <person name="Grigoriev I.V."/>
            <person name="Baker S.E."/>
            <person name="Andersen M.R."/>
        </authorList>
    </citation>
    <scope>NUCLEOTIDE SEQUENCE [LARGE SCALE GENOMIC DNA]</scope>
    <source>
        <strain evidence="5 6">IBT 24754</strain>
    </source>
</reference>
<dbReference type="InterPro" id="IPR003960">
    <property type="entry name" value="ATPase_AAA_CS"/>
</dbReference>
<dbReference type="InterPro" id="IPR027417">
    <property type="entry name" value="P-loop_NTPase"/>
</dbReference>
<dbReference type="EMBL" id="MSFN02000014">
    <property type="protein sequence ID" value="PTU16899.1"/>
    <property type="molecule type" value="Genomic_DNA"/>
</dbReference>
<evidence type="ECO:0000256" key="2">
    <source>
        <dbReference type="ARBA" id="ARBA00022840"/>
    </source>
</evidence>
<evidence type="ECO:0000259" key="4">
    <source>
        <dbReference type="Pfam" id="PF25426"/>
    </source>
</evidence>
<dbReference type="Gene3D" id="3.40.50.300">
    <property type="entry name" value="P-loop containing nucleotide triphosphate hydrolases"/>
    <property type="match status" value="1"/>
</dbReference>
<dbReference type="SUPFAM" id="SSF52540">
    <property type="entry name" value="P-loop containing nucleoside triphosphate hydrolases"/>
    <property type="match status" value="1"/>
</dbReference>
<organism evidence="5 6">
    <name type="scientific">Aspergillus ochraceoroseus IBT 24754</name>
    <dbReference type="NCBI Taxonomy" id="1392256"/>
    <lineage>
        <taxon>Eukaryota</taxon>
        <taxon>Fungi</taxon>
        <taxon>Dikarya</taxon>
        <taxon>Ascomycota</taxon>
        <taxon>Pezizomycotina</taxon>
        <taxon>Eurotiomycetes</taxon>
        <taxon>Eurotiomycetidae</taxon>
        <taxon>Eurotiales</taxon>
        <taxon>Aspergillaceae</taxon>
        <taxon>Aspergillus</taxon>
        <taxon>Aspergillus subgen. Nidulantes</taxon>
    </lineage>
</organism>
<accession>A0A2T5LKV0</accession>
<dbReference type="Pfam" id="PF25426">
    <property type="entry name" value="AAA_lid_BCS1"/>
    <property type="match status" value="1"/>
</dbReference>
<protein>
    <recommendedName>
        <fullName evidence="4">Mitochondrial chaperone BCS1-like ATPase lid domain-containing protein</fullName>
    </recommendedName>
</protein>
<dbReference type="VEuPathDB" id="FungiDB:P175DRAFT_0561321"/>
<comment type="caution">
    <text evidence="5">The sequence shown here is derived from an EMBL/GenBank/DDBJ whole genome shotgun (WGS) entry which is preliminary data.</text>
</comment>
<dbReference type="GeneID" id="63817925"/>
<evidence type="ECO:0000256" key="1">
    <source>
        <dbReference type="ARBA" id="ARBA00022741"/>
    </source>
</evidence>
<gene>
    <name evidence="5" type="ORF">P175DRAFT_0561321</name>
</gene>
<dbReference type="RefSeq" id="XP_040748316.1">
    <property type="nucleotide sequence ID" value="XM_040901041.1"/>
</dbReference>
<evidence type="ECO:0000313" key="5">
    <source>
        <dbReference type="EMBL" id="PTU16899.1"/>
    </source>
</evidence>
<dbReference type="AlphaFoldDB" id="A0A2T5LKV0"/>
<evidence type="ECO:0000313" key="6">
    <source>
        <dbReference type="Proteomes" id="UP000244073"/>
    </source>
</evidence>
<sequence>MRGIAARSKRSLGWSLFILKHEAEQKTAFLQDINNICTQVPGGGIVIESGVCCCWLSDRNSRQLSENGLAQLFQNLPRKCLVLLEDVDSWCGGTGGPGRVLIMTTNHLDRLDSALIRPGCVDCQPLCINKNKSPERGSVFPDKIPENTSSPADIQGFLLKNKTSPEDAVAHVELRVQGRLEEIKAQTLEPTHSNIDQGGASDDADDGATDPSGGERSINSKAAI</sequence>
<evidence type="ECO:0000256" key="3">
    <source>
        <dbReference type="SAM" id="MobiDB-lite"/>
    </source>
</evidence>
<dbReference type="OrthoDB" id="4355580at2759"/>
<dbReference type="GO" id="GO:0005524">
    <property type="term" value="F:ATP binding"/>
    <property type="evidence" value="ECO:0007669"/>
    <property type="project" value="UniProtKB-KW"/>
</dbReference>
<keyword evidence="1" id="KW-0547">Nucleotide-binding</keyword>
<keyword evidence="2" id="KW-0067">ATP-binding</keyword>